<evidence type="ECO:0000259" key="11">
    <source>
        <dbReference type="Pfam" id="PF02463"/>
    </source>
</evidence>
<feature type="domain" description="RecF/RecN/SMC N-terminal" evidence="11">
    <location>
        <begin position="2"/>
        <end position="510"/>
    </location>
</feature>
<evidence type="ECO:0000256" key="7">
    <source>
        <dbReference type="ARBA" id="ARBA00023204"/>
    </source>
</evidence>
<evidence type="ECO:0000256" key="8">
    <source>
        <dbReference type="ARBA" id="ARBA00033408"/>
    </source>
</evidence>
<evidence type="ECO:0000256" key="4">
    <source>
        <dbReference type="ARBA" id="ARBA00022741"/>
    </source>
</evidence>
<keyword evidence="7 9" id="KW-0234">DNA repair</keyword>
<dbReference type="FunFam" id="3.40.50.300:FF:000319">
    <property type="entry name" value="DNA repair protein RecN"/>
    <property type="match status" value="1"/>
</dbReference>
<sequence>MLLQLNIKNFALIEKLTISFESGFNVFSGETGAGKSILIDAINYVLGGKFNKNLIRTGENKTFVEAVFTIENPKTFEILEEKDMKLEEDLVIISRESFQSGRTVAKINGKSILLSDLRDISSTLLDIHGQHDNQNLLSEQNHIDYLDYYGENFISDIMEEYKKSYQNLNNIKDKIYELSGKSEDREKLIDFLKYQINEINSADLKETEEKELDKKFNVLSNAEKINNVINKCYITLYSGEEEKNSIYDNFGIVLKQLNSIKDIMPQIGDMCTSLENIYYAIEGNIDEIRNMKDSVYCDKNELEYINNRIYQINGLKKKYGNTIKDILDYRDKIKTQYEEMKNASDIIKNLNSEKIKLENLLKIKSKKLHEIRCKTAHVLEKNIKDELNFIGLEHSIFKIEVNFEDKFTSKGMDKVKFCISTNPGEPLKPLENVVSGGELSRIMLALKTVFVDKDHIPSVIFDEIDTGISGRIAQSVAEKMYTISKKHQVFCVTHLPQIACMSDTHYWVSKNINNNKTYTKVKKMKKTEKEYEIARMIGGEKVTKLTLEHAKELVRMADSKKCKIK</sequence>
<dbReference type="InterPro" id="IPR004604">
    <property type="entry name" value="DNA_recomb/repair_RecN"/>
</dbReference>
<dbReference type="PANTHER" id="PTHR11059:SF0">
    <property type="entry name" value="DNA REPAIR PROTEIN RECN"/>
    <property type="match status" value="1"/>
</dbReference>
<evidence type="ECO:0000313" key="12">
    <source>
        <dbReference type="EMBL" id="OAA83318.1"/>
    </source>
</evidence>
<dbReference type="PANTHER" id="PTHR11059">
    <property type="entry name" value="DNA REPAIR PROTEIN RECN"/>
    <property type="match status" value="1"/>
</dbReference>
<dbReference type="GO" id="GO:0006310">
    <property type="term" value="P:DNA recombination"/>
    <property type="evidence" value="ECO:0007669"/>
    <property type="project" value="InterPro"/>
</dbReference>
<dbReference type="SUPFAM" id="SSF52540">
    <property type="entry name" value="P-loop containing nucleoside triphosphate hydrolases"/>
    <property type="match status" value="1"/>
</dbReference>
<dbReference type="PIRSF" id="PIRSF003128">
    <property type="entry name" value="RecN"/>
    <property type="match status" value="1"/>
</dbReference>
<organism evidence="12 13">
    <name type="scientific">Clostridium ljungdahlii</name>
    <dbReference type="NCBI Taxonomy" id="1538"/>
    <lineage>
        <taxon>Bacteria</taxon>
        <taxon>Bacillati</taxon>
        <taxon>Bacillota</taxon>
        <taxon>Clostridia</taxon>
        <taxon>Eubacteriales</taxon>
        <taxon>Clostridiaceae</taxon>
        <taxon>Clostridium</taxon>
    </lineage>
</organism>
<dbReference type="Pfam" id="PF02463">
    <property type="entry name" value="SMC_N"/>
    <property type="match status" value="1"/>
</dbReference>
<name>A0A162L247_9CLOT</name>
<dbReference type="Gene3D" id="3.40.50.300">
    <property type="entry name" value="P-loop containing nucleotide triphosphate hydrolases"/>
    <property type="match status" value="2"/>
</dbReference>
<dbReference type="PATRIC" id="fig|1538.10.peg.3724"/>
<evidence type="ECO:0000256" key="10">
    <source>
        <dbReference type="SAM" id="Coils"/>
    </source>
</evidence>
<evidence type="ECO:0000256" key="5">
    <source>
        <dbReference type="ARBA" id="ARBA00022763"/>
    </source>
</evidence>
<comment type="similarity">
    <text evidence="2 9">Belongs to the RecN family.</text>
</comment>
<feature type="coiled-coil region" evidence="10">
    <location>
        <begin position="333"/>
        <end position="367"/>
    </location>
</feature>
<dbReference type="NCBIfam" id="TIGR00634">
    <property type="entry name" value="recN"/>
    <property type="match status" value="1"/>
</dbReference>
<evidence type="ECO:0000256" key="2">
    <source>
        <dbReference type="ARBA" id="ARBA00009441"/>
    </source>
</evidence>
<accession>A0A162L247</accession>
<keyword evidence="6" id="KW-0067">ATP-binding</keyword>
<reference evidence="12 13" key="1">
    <citation type="journal article" date="2015" name="Biotechnol. Bioeng.">
        <title>Genome sequence and phenotypic characterization of Caulobacter segnis.</title>
        <authorList>
            <person name="Patel S."/>
            <person name="Fletcher B."/>
            <person name="Scott D.C."/>
            <person name="Ely B."/>
        </authorList>
    </citation>
    <scope>NUCLEOTIDE SEQUENCE [LARGE SCALE GENOMIC DNA]</scope>
    <source>
        <strain evidence="12 13">ERI-2</strain>
    </source>
</reference>
<keyword evidence="10" id="KW-0175">Coiled coil</keyword>
<protein>
    <recommendedName>
        <fullName evidence="3 9">DNA repair protein RecN</fullName>
    </recommendedName>
    <alternativeName>
        <fullName evidence="8 9">Recombination protein N</fullName>
    </alternativeName>
</protein>
<gene>
    <name evidence="12" type="primary">recN</name>
    <name evidence="12" type="ORF">WY13_03646</name>
</gene>
<dbReference type="GO" id="GO:0009432">
    <property type="term" value="P:SOS response"/>
    <property type="evidence" value="ECO:0007669"/>
    <property type="project" value="TreeGrafter"/>
</dbReference>
<keyword evidence="4" id="KW-0547">Nucleotide-binding</keyword>
<dbReference type="InterPro" id="IPR027417">
    <property type="entry name" value="P-loop_NTPase"/>
</dbReference>
<proteinExistence type="inferred from homology"/>
<evidence type="ECO:0000256" key="3">
    <source>
        <dbReference type="ARBA" id="ARBA00021315"/>
    </source>
</evidence>
<comment type="function">
    <text evidence="1 9">May be involved in recombinational repair of damaged DNA.</text>
</comment>
<dbReference type="Proteomes" id="UP000077407">
    <property type="component" value="Unassembled WGS sequence"/>
</dbReference>
<evidence type="ECO:0000313" key="13">
    <source>
        <dbReference type="Proteomes" id="UP000077407"/>
    </source>
</evidence>
<evidence type="ECO:0000256" key="9">
    <source>
        <dbReference type="PIRNR" id="PIRNR003128"/>
    </source>
</evidence>
<evidence type="ECO:0000256" key="6">
    <source>
        <dbReference type="ARBA" id="ARBA00022840"/>
    </source>
</evidence>
<dbReference type="EMBL" id="LITT01000062">
    <property type="protein sequence ID" value="OAA83318.1"/>
    <property type="molecule type" value="Genomic_DNA"/>
</dbReference>
<dbReference type="InterPro" id="IPR003395">
    <property type="entry name" value="RecF/RecN/SMC_N"/>
</dbReference>
<dbReference type="CDD" id="cd03241">
    <property type="entry name" value="ABC_RecN"/>
    <property type="match status" value="2"/>
</dbReference>
<comment type="caution">
    <text evidence="12">The sequence shown here is derived from an EMBL/GenBank/DDBJ whole genome shotgun (WGS) entry which is preliminary data.</text>
</comment>
<dbReference type="GO" id="GO:0006281">
    <property type="term" value="P:DNA repair"/>
    <property type="evidence" value="ECO:0007669"/>
    <property type="project" value="UniProtKB-KW"/>
</dbReference>
<evidence type="ECO:0000256" key="1">
    <source>
        <dbReference type="ARBA" id="ARBA00003618"/>
    </source>
</evidence>
<dbReference type="OrthoDB" id="9806954at2"/>
<dbReference type="GO" id="GO:0043590">
    <property type="term" value="C:bacterial nucleoid"/>
    <property type="evidence" value="ECO:0007669"/>
    <property type="project" value="TreeGrafter"/>
</dbReference>
<dbReference type="AlphaFoldDB" id="A0A162L247"/>
<dbReference type="FunFam" id="3.40.50.300:FF:000356">
    <property type="entry name" value="DNA repair protein RecN"/>
    <property type="match status" value="1"/>
</dbReference>
<dbReference type="RefSeq" id="WP_063556898.1">
    <property type="nucleotide sequence ID" value="NZ_LITT01000062.1"/>
</dbReference>
<dbReference type="GO" id="GO:0005524">
    <property type="term" value="F:ATP binding"/>
    <property type="evidence" value="ECO:0007669"/>
    <property type="project" value="UniProtKB-KW"/>
</dbReference>
<keyword evidence="5 9" id="KW-0227">DNA damage</keyword>